<accession>A0A0N0MB10</accession>
<dbReference type="Proteomes" id="UP000037822">
    <property type="component" value="Unassembled WGS sequence"/>
</dbReference>
<dbReference type="OrthoDB" id="8160267at2"/>
<keyword evidence="3" id="KW-1185">Reference proteome</keyword>
<proteinExistence type="predicted"/>
<dbReference type="EMBL" id="LGSZ01000051">
    <property type="protein sequence ID" value="KPH79295.1"/>
    <property type="molecule type" value="Genomic_DNA"/>
</dbReference>
<gene>
    <name evidence="2" type="ORF">AE618_19310</name>
</gene>
<sequence length="187" mass="19958">METTDITTLIERCTAPALVKPVAAIMRQASEFEPLLVTIAGKRPIRVLADSKPEAIALASEAVVAGQTVRIGMAQLDPKDLKSAGLTIATAFDPCAHIAGVGRVFQERRTRLMAEGVREPIAGDQAVSSFKSPRTDQPSRAEVKPEIVGNPANQLGSPQEVIASAKDPPSWSVYGARRVSSLLIYSR</sequence>
<feature type="compositionally biased region" description="Basic and acidic residues" evidence="1">
    <location>
        <begin position="133"/>
        <end position="145"/>
    </location>
</feature>
<name>A0A0N0MB10_9HYPH</name>
<dbReference type="PATRIC" id="fig|1526658.3.peg.4683"/>
<protein>
    <submittedName>
        <fullName evidence="2">Uncharacterized protein</fullName>
    </submittedName>
</protein>
<evidence type="ECO:0000313" key="2">
    <source>
        <dbReference type="EMBL" id="KPH79295.1"/>
    </source>
</evidence>
<organism evidence="2 3">
    <name type="scientific">Bosea vaviloviae</name>
    <dbReference type="NCBI Taxonomy" id="1526658"/>
    <lineage>
        <taxon>Bacteria</taxon>
        <taxon>Pseudomonadati</taxon>
        <taxon>Pseudomonadota</taxon>
        <taxon>Alphaproteobacteria</taxon>
        <taxon>Hyphomicrobiales</taxon>
        <taxon>Boseaceae</taxon>
        <taxon>Bosea</taxon>
    </lineage>
</organism>
<reference evidence="2 3" key="1">
    <citation type="submission" date="2015-07" db="EMBL/GenBank/DDBJ databases">
        <title>Whole genome sequencing of Bosea vaviloviae isolated from cave pool.</title>
        <authorList>
            <person name="Tan N.E.H."/>
            <person name="Lee Y.P."/>
            <person name="Gan H.M."/>
            <person name="Barton H."/>
            <person name="Savka M.A."/>
        </authorList>
    </citation>
    <scope>NUCLEOTIDE SEQUENCE [LARGE SCALE GENOMIC DNA]</scope>
    <source>
        <strain evidence="2 3">SD260</strain>
    </source>
</reference>
<evidence type="ECO:0000313" key="3">
    <source>
        <dbReference type="Proteomes" id="UP000037822"/>
    </source>
</evidence>
<feature type="region of interest" description="Disordered" evidence="1">
    <location>
        <begin position="127"/>
        <end position="167"/>
    </location>
</feature>
<dbReference type="AlphaFoldDB" id="A0A0N0MB10"/>
<evidence type="ECO:0000256" key="1">
    <source>
        <dbReference type="SAM" id="MobiDB-lite"/>
    </source>
</evidence>
<dbReference type="RefSeq" id="WP_054210702.1">
    <property type="nucleotide sequence ID" value="NZ_LGSZ01000051.1"/>
</dbReference>
<comment type="caution">
    <text evidence="2">The sequence shown here is derived from an EMBL/GenBank/DDBJ whole genome shotgun (WGS) entry which is preliminary data.</text>
</comment>